<feature type="compositionally biased region" description="Polar residues" evidence="1">
    <location>
        <begin position="340"/>
        <end position="355"/>
    </location>
</feature>
<dbReference type="PANTHER" id="PTHR46689">
    <property type="entry name" value="MEMBRANE PROTEIN, PUTATIVE-RELATED"/>
    <property type="match status" value="1"/>
</dbReference>
<proteinExistence type="predicted"/>
<protein>
    <recommendedName>
        <fullName evidence="2">WW domain-containing protein</fullName>
    </recommendedName>
</protein>
<name>A0AAD5WTP4_9PEZI</name>
<dbReference type="Gene3D" id="3.60.21.70">
    <property type="entry name" value="PhoD-like phosphatase"/>
    <property type="match status" value="1"/>
</dbReference>
<dbReference type="PROSITE" id="PS50020">
    <property type="entry name" value="WW_DOMAIN_2"/>
    <property type="match status" value="1"/>
</dbReference>
<evidence type="ECO:0000313" key="4">
    <source>
        <dbReference type="Proteomes" id="UP001201980"/>
    </source>
</evidence>
<dbReference type="Proteomes" id="UP001201980">
    <property type="component" value="Unassembled WGS sequence"/>
</dbReference>
<feature type="compositionally biased region" description="Low complexity" evidence="1">
    <location>
        <begin position="479"/>
        <end position="488"/>
    </location>
</feature>
<dbReference type="InterPro" id="IPR018946">
    <property type="entry name" value="PhoD-like_MPP"/>
</dbReference>
<dbReference type="GO" id="GO:0016020">
    <property type="term" value="C:membrane"/>
    <property type="evidence" value="ECO:0007669"/>
    <property type="project" value="TreeGrafter"/>
</dbReference>
<dbReference type="InterPro" id="IPR043904">
    <property type="entry name" value="PhoD_2-like"/>
</dbReference>
<feature type="compositionally biased region" description="Low complexity" evidence="1">
    <location>
        <begin position="436"/>
        <end position="463"/>
    </location>
</feature>
<feature type="region of interest" description="Disordered" evidence="1">
    <location>
        <begin position="1253"/>
        <end position="1274"/>
    </location>
</feature>
<dbReference type="SUPFAM" id="SSF51045">
    <property type="entry name" value="WW domain"/>
    <property type="match status" value="1"/>
</dbReference>
<dbReference type="PROSITE" id="PS01159">
    <property type="entry name" value="WW_DOMAIN_1"/>
    <property type="match status" value="1"/>
</dbReference>
<feature type="compositionally biased region" description="Low complexity" evidence="1">
    <location>
        <begin position="1254"/>
        <end position="1274"/>
    </location>
</feature>
<accession>A0AAD5WTP4</accession>
<feature type="compositionally biased region" description="Pro residues" evidence="1">
    <location>
        <begin position="76"/>
        <end position="85"/>
    </location>
</feature>
<feature type="region of interest" description="Disordered" evidence="1">
    <location>
        <begin position="1"/>
        <end position="305"/>
    </location>
</feature>
<gene>
    <name evidence="3" type="ORF">MKZ38_007340</name>
</gene>
<dbReference type="SMART" id="SM00456">
    <property type="entry name" value="WW"/>
    <property type="match status" value="1"/>
</dbReference>
<reference evidence="3" key="1">
    <citation type="submission" date="2022-07" db="EMBL/GenBank/DDBJ databases">
        <title>Draft genome sequence of Zalerion maritima ATCC 34329, a (micro)plastics degrading marine fungus.</title>
        <authorList>
            <person name="Paco A."/>
            <person name="Goncalves M.F.M."/>
            <person name="Rocha-Santos T.A.P."/>
            <person name="Alves A."/>
        </authorList>
    </citation>
    <scope>NUCLEOTIDE SEQUENCE</scope>
    <source>
        <strain evidence="3">ATCC 34329</strain>
    </source>
</reference>
<feature type="compositionally biased region" description="Pro residues" evidence="1">
    <location>
        <begin position="143"/>
        <end position="159"/>
    </location>
</feature>
<dbReference type="InterPro" id="IPR038607">
    <property type="entry name" value="PhoD-like_sf"/>
</dbReference>
<dbReference type="InterPro" id="IPR036020">
    <property type="entry name" value="WW_dom_sf"/>
</dbReference>
<feature type="compositionally biased region" description="Low complexity" evidence="1">
    <location>
        <begin position="61"/>
        <end position="75"/>
    </location>
</feature>
<comment type="caution">
    <text evidence="3">The sequence shown here is derived from an EMBL/GenBank/DDBJ whole genome shotgun (WGS) entry which is preliminary data.</text>
</comment>
<feature type="compositionally biased region" description="Polar residues" evidence="1">
    <location>
        <begin position="364"/>
        <end position="375"/>
    </location>
</feature>
<feature type="compositionally biased region" description="Low complexity" evidence="1">
    <location>
        <begin position="216"/>
        <end position="231"/>
    </location>
</feature>
<dbReference type="PANTHER" id="PTHR46689:SF2">
    <property type="entry name" value="WW DOMAIN PROTEIN (AFU_ORTHOLOGUE AFUA_6G06520)"/>
    <property type="match status" value="1"/>
</dbReference>
<dbReference type="FunFam" id="2.20.70.10:FF:000028">
    <property type="entry name" value="WW domain-containing protein"/>
    <property type="match status" value="1"/>
</dbReference>
<feature type="compositionally biased region" description="Low complexity" evidence="1">
    <location>
        <begin position="502"/>
        <end position="530"/>
    </location>
</feature>
<evidence type="ECO:0000259" key="2">
    <source>
        <dbReference type="PROSITE" id="PS50020"/>
    </source>
</evidence>
<evidence type="ECO:0000256" key="1">
    <source>
        <dbReference type="SAM" id="MobiDB-lite"/>
    </source>
</evidence>
<dbReference type="Pfam" id="PF00397">
    <property type="entry name" value="WW"/>
    <property type="match status" value="1"/>
</dbReference>
<feature type="compositionally biased region" description="Low complexity" evidence="1">
    <location>
        <begin position="270"/>
        <end position="285"/>
    </location>
</feature>
<evidence type="ECO:0000313" key="3">
    <source>
        <dbReference type="EMBL" id="KAJ2904722.1"/>
    </source>
</evidence>
<sequence>MMARPRGFNDAELFLDKPAEDCDSPTVEPLRIFKPQSPQPGRQHQYQKRSGDRFQYPAPPGASSSPAPSTSSSSYPKPPTFPLPPGASSSANPLPYPQDDEDRASSSRPHQQQRPPYPADEDSNSNGSNHRRTSASSAKPYSTPAPPAPKPYTSPPPQLPSFNDTSPRLNTSPTEKRPGLAERRGTAPLPLSPVSPEKEKEDGLFAKPLRDPNQQAGAAGASSSSAAGGSSYPSYAKKTYYPPPGGASNNAPGRDDMDTLKMPVENTVNRFASTASNSTTRASRGSPPPPETPVAEPGSVPGGGIEARYAAAGISGTATLNSFSAAATQRLAQYGGAPPQAQSPRPWTPTESPDQQPHGPPTVYQGNDVVSTPQRPSAAGNASSSNPQLGSEDGSNLQVSILEQDFQRMGAKTPPPAYSSVNPGGGSSYPNEKQRPVSTASPAQPSSSAAAVPSSSSSTPAPVGNAGPLPQKQQPPIHPAAAAGLASPGLPPTGHPAFANEQQSQQQPQQQQLAVPPQQPQPQQQQQQQQHPTLAGEHPAFANEPSPEKNGIAGTGMSHTPSVFQGGAGPSSPPPLPEGWIAHLDQNSGQYYYIHVATSSTQWEFPKGPNPIHHEAAPLSPTASTYGNPLGSPMFGGGKQSMASPMFPPTTPGYAESIMSVAASAAPSTAGFTGPPPTAGVDIFKITPTNGVYFGPYLRYVNMDVERGVWMGSIMIVTDAPQPPTIHIHLSNNLSPNPSQLVPNSIYTHQRWTFYKYSVELPMTETTERWTYAVTSHLGCTRYEFVIAGRQEHGWRFIAHSGNDFAATTNQNERAKLGGIGFMWKDVLQKNIECGGFHVQLGLGDQIYGDRLWKEVPLLKQWLSTSGKDNRKNTNWTARHEEDVSHAYFHYYTSHFDQPFLREAFAQIPHILQIDDHDIFDGYGSFPDYMQNSQIFKNIGRVATDMYLLFQHHTTPEILRNVNSDQDLFTVTGTGYHFVKYLGPDVVIVGPDCRSERSQSHVMAGPTYQGIFPKVAMLPPSVQHCIWMVSVPLIYPRLETVEQLANTITTGKKAVNTTYNLLGKVSSSVAGVVGGKEVVQHGFSHVKKAVGKSGLMGTVFNQFGDIDIADALKDMWTHDSKDLERTYLVRTLQTIAQQKGLRMTFLSGDVNCSGAGLVHDPSHPSDHKTMYQLISSPIVAAPAANYLMKMLHNNNKVLYLPQNGSKTTNEVSDTKEDMMEIFHTDASGAQREHKKLINRRNYVTGVAFDPTQVQQPNGLGINQGQPPQPQQQQQGLTKLNLAFDFVVQGDGAFTTPTKYGPVIVEHLEYGR</sequence>
<feature type="compositionally biased region" description="Polar residues" evidence="1">
    <location>
        <begin position="160"/>
        <end position="173"/>
    </location>
</feature>
<feature type="domain" description="WW" evidence="2">
    <location>
        <begin position="574"/>
        <end position="608"/>
    </location>
</feature>
<dbReference type="Pfam" id="PF19050">
    <property type="entry name" value="PhoD_2"/>
    <property type="match status" value="1"/>
</dbReference>
<keyword evidence="4" id="KW-1185">Reference proteome</keyword>
<dbReference type="CDD" id="cd00201">
    <property type="entry name" value="WW"/>
    <property type="match status" value="1"/>
</dbReference>
<feature type="compositionally biased region" description="Basic and acidic residues" evidence="1">
    <location>
        <begin position="174"/>
        <end position="185"/>
    </location>
</feature>
<organism evidence="3 4">
    <name type="scientific">Zalerion maritima</name>
    <dbReference type="NCBI Taxonomy" id="339359"/>
    <lineage>
        <taxon>Eukaryota</taxon>
        <taxon>Fungi</taxon>
        <taxon>Dikarya</taxon>
        <taxon>Ascomycota</taxon>
        <taxon>Pezizomycotina</taxon>
        <taxon>Sordariomycetes</taxon>
        <taxon>Lulworthiomycetidae</taxon>
        <taxon>Lulworthiales</taxon>
        <taxon>Lulworthiaceae</taxon>
        <taxon>Zalerion</taxon>
    </lineage>
</organism>
<feature type="region of interest" description="Disordered" evidence="1">
    <location>
        <begin position="331"/>
        <end position="578"/>
    </location>
</feature>
<dbReference type="Gene3D" id="2.20.70.10">
    <property type="match status" value="1"/>
</dbReference>
<feature type="compositionally biased region" description="Basic and acidic residues" evidence="1">
    <location>
        <begin position="196"/>
        <end position="210"/>
    </location>
</feature>
<feature type="compositionally biased region" description="Low complexity" evidence="1">
    <location>
        <begin position="377"/>
        <end position="386"/>
    </location>
</feature>
<dbReference type="CDD" id="cd07389">
    <property type="entry name" value="MPP_PhoD"/>
    <property type="match status" value="1"/>
</dbReference>
<dbReference type="InterPro" id="IPR001202">
    <property type="entry name" value="WW_dom"/>
</dbReference>
<feature type="compositionally biased region" description="Polar residues" evidence="1">
    <location>
        <begin position="387"/>
        <end position="401"/>
    </location>
</feature>
<dbReference type="EMBL" id="JAKWBI020000046">
    <property type="protein sequence ID" value="KAJ2904722.1"/>
    <property type="molecule type" value="Genomic_DNA"/>
</dbReference>